<gene>
    <name evidence="1" type="ORF">BP5796_08247</name>
</gene>
<keyword evidence="2" id="KW-1185">Reference proteome</keyword>
<comment type="caution">
    <text evidence="1">The sequence shown here is derived from an EMBL/GenBank/DDBJ whole genome shotgun (WGS) entry which is preliminary data.</text>
</comment>
<proteinExistence type="predicted"/>
<protein>
    <submittedName>
        <fullName evidence="1">Uncharacterized protein</fullName>
    </submittedName>
</protein>
<sequence length="147" mass="16338">MERAINWQITGSAFTPRCYADAKACLPPVDAAIALLDPFCRRCASCAWRAVQIPGWEWVAIEAQHHRVGPRCSLYMTQIRFTGLCVLRTSSTIFHDVVVALAQIAEAGASAQRLLTMHRSVKGISIGIPQQQCPEQRASNPWFWATL</sequence>
<evidence type="ECO:0000313" key="1">
    <source>
        <dbReference type="EMBL" id="RDW72213.1"/>
    </source>
</evidence>
<reference evidence="1 2" key="1">
    <citation type="journal article" date="2018" name="IMA Fungus">
        <title>IMA Genome-F 9: Draft genome sequence of Annulohypoxylon stygium, Aspergillus mulundensis, Berkeleyomyces basicola (syn. Thielaviopsis basicola), Ceratocystis smalleyi, two Cercospora beticola strains, Coleophoma cylindrospora, Fusarium fracticaudum, Phialophora cf. hyalina, and Morchella septimelata.</title>
        <authorList>
            <person name="Wingfield B.D."/>
            <person name="Bills G.F."/>
            <person name="Dong Y."/>
            <person name="Huang W."/>
            <person name="Nel W.J."/>
            <person name="Swalarsk-Parry B.S."/>
            <person name="Vaghefi N."/>
            <person name="Wilken P.M."/>
            <person name="An Z."/>
            <person name="de Beer Z.W."/>
            <person name="De Vos L."/>
            <person name="Chen L."/>
            <person name="Duong T.A."/>
            <person name="Gao Y."/>
            <person name="Hammerbacher A."/>
            <person name="Kikkert J.R."/>
            <person name="Li Y."/>
            <person name="Li H."/>
            <person name="Li K."/>
            <person name="Li Q."/>
            <person name="Liu X."/>
            <person name="Ma X."/>
            <person name="Naidoo K."/>
            <person name="Pethybridge S.J."/>
            <person name="Sun J."/>
            <person name="Steenkamp E.T."/>
            <person name="van der Nest M.A."/>
            <person name="van Wyk S."/>
            <person name="Wingfield M.J."/>
            <person name="Xiong C."/>
            <person name="Yue Q."/>
            <person name="Zhang X."/>
        </authorList>
    </citation>
    <scope>NUCLEOTIDE SEQUENCE [LARGE SCALE GENOMIC DNA]</scope>
    <source>
        <strain evidence="1 2">BP5796</strain>
    </source>
</reference>
<name>A0A3D8RDS1_9HELO</name>
<dbReference type="AlphaFoldDB" id="A0A3D8RDS1"/>
<accession>A0A3D8RDS1</accession>
<dbReference type="Proteomes" id="UP000256328">
    <property type="component" value="Unassembled WGS sequence"/>
</dbReference>
<evidence type="ECO:0000313" key="2">
    <source>
        <dbReference type="Proteomes" id="UP000256328"/>
    </source>
</evidence>
<organism evidence="1 2">
    <name type="scientific">Coleophoma crateriformis</name>
    <dbReference type="NCBI Taxonomy" id="565419"/>
    <lineage>
        <taxon>Eukaryota</taxon>
        <taxon>Fungi</taxon>
        <taxon>Dikarya</taxon>
        <taxon>Ascomycota</taxon>
        <taxon>Pezizomycotina</taxon>
        <taxon>Leotiomycetes</taxon>
        <taxon>Helotiales</taxon>
        <taxon>Dermateaceae</taxon>
        <taxon>Coleophoma</taxon>
    </lineage>
</organism>
<dbReference type="EMBL" id="PDLN01000011">
    <property type="protein sequence ID" value="RDW72213.1"/>
    <property type="molecule type" value="Genomic_DNA"/>
</dbReference>